<organism evidence="2 3">
    <name type="scientific">Escherichia coli</name>
    <dbReference type="NCBI Taxonomy" id="562"/>
    <lineage>
        <taxon>Bacteria</taxon>
        <taxon>Pseudomonadati</taxon>
        <taxon>Pseudomonadota</taxon>
        <taxon>Gammaproteobacteria</taxon>
        <taxon>Enterobacterales</taxon>
        <taxon>Enterobacteriaceae</taxon>
        <taxon>Escherichia</taxon>
    </lineage>
</organism>
<dbReference type="AlphaFoldDB" id="A0A376KTW8"/>
<dbReference type="Proteomes" id="UP000255460">
    <property type="component" value="Unassembled WGS sequence"/>
</dbReference>
<gene>
    <name evidence="2" type="primary">yfcO_2</name>
    <name evidence="2" type="ORF">NCTC10418_02444</name>
</gene>
<sequence length="82" mass="9100">MQSTGGVIEQTLPTFLMENGKLCDGSNFDERGAYCRFVAQQMTFSTSGCDNAKVTVTPEPQPITSRQLHDMKLRVDTTSRQP</sequence>
<evidence type="ECO:0000256" key="1">
    <source>
        <dbReference type="SAM" id="MobiDB-lite"/>
    </source>
</evidence>
<dbReference type="EMBL" id="UFZQ01000001">
    <property type="protein sequence ID" value="STE84781.1"/>
    <property type="molecule type" value="Genomic_DNA"/>
</dbReference>
<evidence type="ECO:0000313" key="3">
    <source>
        <dbReference type="Proteomes" id="UP000255460"/>
    </source>
</evidence>
<dbReference type="InterPro" id="IPR021407">
    <property type="entry name" value="DUF2544"/>
</dbReference>
<evidence type="ECO:0000313" key="2">
    <source>
        <dbReference type="EMBL" id="STE84781.1"/>
    </source>
</evidence>
<reference evidence="2 3" key="1">
    <citation type="submission" date="2018-06" db="EMBL/GenBank/DDBJ databases">
        <authorList>
            <consortium name="Pathogen Informatics"/>
            <person name="Doyle S."/>
        </authorList>
    </citation>
    <scope>NUCLEOTIDE SEQUENCE [LARGE SCALE GENOMIC DNA]</scope>
    <source>
        <strain evidence="2 3">NCTC10418</strain>
    </source>
</reference>
<name>A0A376KTW8_ECOLX</name>
<proteinExistence type="predicted"/>
<dbReference type="Pfam" id="PF11245">
    <property type="entry name" value="DUF2544"/>
    <property type="match status" value="1"/>
</dbReference>
<protein>
    <submittedName>
        <fullName evidence="2">Putative fimbrial adhesin protein</fullName>
    </submittedName>
</protein>
<feature type="compositionally biased region" description="Basic and acidic residues" evidence="1">
    <location>
        <begin position="67"/>
        <end position="82"/>
    </location>
</feature>
<feature type="region of interest" description="Disordered" evidence="1">
    <location>
        <begin position="57"/>
        <end position="82"/>
    </location>
</feature>
<accession>A0A376KTW8</accession>